<evidence type="ECO:0000313" key="3">
    <source>
        <dbReference type="Proteomes" id="UP000216035"/>
    </source>
</evidence>
<dbReference type="Pfam" id="PF13302">
    <property type="entry name" value="Acetyltransf_3"/>
    <property type="match status" value="1"/>
</dbReference>
<dbReference type="InterPro" id="IPR051531">
    <property type="entry name" value="N-acetyltransferase"/>
</dbReference>
<keyword evidence="2" id="KW-0808">Transferase</keyword>
<sequence length="190" mass="22563">MQTENTEFTLDTFPILSTERLDLVEIKQIHLGDLFKLFGDENVTRFYNLLPLKSEQEAQKSIDWFQTRFKDKLGIRWGIAIKGQKNIIGTIGFNNFTKRHRANIGYDLQTEYWNKGYITEALKTVINFGFRQLEINRIEAEVMQGNIISEKVLEKLNFKSEGVLREWMFWNERHYDMTMFSLLKTDYDAK</sequence>
<dbReference type="PROSITE" id="PS51186">
    <property type="entry name" value="GNAT"/>
    <property type="match status" value="1"/>
</dbReference>
<reference evidence="2 3" key="1">
    <citation type="submission" date="2017-07" db="EMBL/GenBank/DDBJ databases">
        <title>Flavobacterium cyanobacteriorum sp. nov., isolated from cyanobacterial aggregates in a eutrophic lake.</title>
        <authorList>
            <person name="Cai H."/>
        </authorList>
    </citation>
    <scope>NUCLEOTIDE SEQUENCE [LARGE SCALE GENOMIC DNA]</scope>
    <source>
        <strain evidence="2 3">TH167</strain>
    </source>
</reference>
<dbReference type="SUPFAM" id="SSF55729">
    <property type="entry name" value="Acyl-CoA N-acyltransferases (Nat)"/>
    <property type="match status" value="1"/>
</dbReference>
<dbReference type="InterPro" id="IPR016181">
    <property type="entry name" value="Acyl_CoA_acyltransferase"/>
</dbReference>
<feature type="domain" description="N-acetyltransferase" evidence="1">
    <location>
        <begin position="36"/>
        <end position="182"/>
    </location>
</feature>
<organism evidence="2 3">
    <name type="scientific">Flavobacterium aurantiibacter</name>
    <dbReference type="NCBI Taxonomy" id="2023067"/>
    <lineage>
        <taxon>Bacteria</taxon>
        <taxon>Pseudomonadati</taxon>
        <taxon>Bacteroidota</taxon>
        <taxon>Flavobacteriia</taxon>
        <taxon>Flavobacteriales</taxon>
        <taxon>Flavobacteriaceae</taxon>
        <taxon>Flavobacterium</taxon>
    </lineage>
</organism>
<dbReference type="GO" id="GO:0005737">
    <property type="term" value="C:cytoplasm"/>
    <property type="evidence" value="ECO:0007669"/>
    <property type="project" value="TreeGrafter"/>
</dbReference>
<protein>
    <submittedName>
        <fullName evidence="2">GNAT family N-acetyltransferase</fullName>
    </submittedName>
</protein>
<evidence type="ECO:0000259" key="1">
    <source>
        <dbReference type="PROSITE" id="PS51186"/>
    </source>
</evidence>
<dbReference type="OrthoDB" id="9811523at2"/>
<dbReference type="EMBL" id="NOXX01000147">
    <property type="protein sequence ID" value="OYQ47233.1"/>
    <property type="molecule type" value="Genomic_DNA"/>
</dbReference>
<dbReference type="PANTHER" id="PTHR43792:SF9">
    <property type="entry name" value="RIBOSOMAL-PROTEIN-ALANINE ACETYLTRANSFERASE"/>
    <property type="match status" value="1"/>
</dbReference>
<dbReference type="AlphaFoldDB" id="A0A256A0H4"/>
<dbReference type="InterPro" id="IPR000182">
    <property type="entry name" value="GNAT_dom"/>
</dbReference>
<dbReference type="PANTHER" id="PTHR43792">
    <property type="entry name" value="GNAT FAMILY, PUTATIVE (AFU_ORTHOLOGUE AFUA_3G00765)-RELATED-RELATED"/>
    <property type="match status" value="1"/>
</dbReference>
<dbReference type="Gene3D" id="3.40.630.30">
    <property type="match status" value="1"/>
</dbReference>
<comment type="caution">
    <text evidence="2">The sequence shown here is derived from an EMBL/GenBank/DDBJ whole genome shotgun (WGS) entry which is preliminary data.</text>
</comment>
<evidence type="ECO:0000313" key="2">
    <source>
        <dbReference type="EMBL" id="OYQ47233.1"/>
    </source>
</evidence>
<dbReference type="Proteomes" id="UP000216035">
    <property type="component" value="Unassembled WGS sequence"/>
</dbReference>
<gene>
    <name evidence="2" type="ORF">CHX27_03360</name>
</gene>
<name>A0A256A0H4_9FLAO</name>
<keyword evidence="3" id="KW-1185">Reference proteome</keyword>
<proteinExistence type="predicted"/>
<dbReference type="GO" id="GO:0008999">
    <property type="term" value="F:protein-N-terminal-alanine acetyltransferase activity"/>
    <property type="evidence" value="ECO:0007669"/>
    <property type="project" value="TreeGrafter"/>
</dbReference>
<accession>A0A256A0H4</accession>
<dbReference type="RefSeq" id="WP_094485358.1">
    <property type="nucleotide sequence ID" value="NZ_NOXX01000147.1"/>
</dbReference>